<proteinExistence type="predicted"/>
<dbReference type="RefSeq" id="WP_193193554.1">
    <property type="nucleotide sequence ID" value="NZ_JACZFR010000047.1"/>
</dbReference>
<keyword evidence="2" id="KW-0808">Transferase</keyword>
<dbReference type="EMBL" id="JBHSVR010000001">
    <property type="protein sequence ID" value="MFC6632442.1"/>
    <property type="molecule type" value="Genomic_DNA"/>
</dbReference>
<reference evidence="5" key="1">
    <citation type="journal article" date="2019" name="Int. J. Syst. Evol. Microbiol.">
        <title>The Global Catalogue of Microorganisms (GCM) 10K type strain sequencing project: providing services to taxonomists for standard genome sequencing and annotation.</title>
        <authorList>
            <consortium name="The Broad Institute Genomics Platform"/>
            <consortium name="The Broad Institute Genome Sequencing Center for Infectious Disease"/>
            <person name="Wu L."/>
            <person name="Ma J."/>
        </authorList>
    </citation>
    <scope>NUCLEOTIDE SEQUENCE [LARGE SCALE GENOMIC DNA]</scope>
    <source>
        <strain evidence="5">CGMCC 1.13718</strain>
    </source>
</reference>
<comment type="caution">
    <text evidence="4">The sequence shown here is derived from an EMBL/GenBank/DDBJ whole genome shotgun (WGS) entry which is preliminary data.</text>
</comment>
<dbReference type="GO" id="GO:0008168">
    <property type="term" value="F:methyltransferase activity"/>
    <property type="evidence" value="ECO:0007669"/>
    <property type="project" value="UniProtKB-KW"/>
</dbReference>
<dbReference type="PANTHER" id="PTHR43191">
    <property type="entry name" value="RRNA METHYLTRANSFERASE 3"/>
    <property type="match status" value="1"/>
</dbReference>
<keyword evidence="5" id="KW-1185">Reference proteome</keyword>
<name>A0ABW1YI49_9GAMM</name>
<dbReference type="PANTHER" id="PTHR43191:SF7">
    <property type="entry name" value="OBP33PEP LIKE PROTEIN"/>
    <property type="match status" value="1"/>
</dbReference>
<feature type="domain" description="tRNA/rRNA methyltransferase SpoU type" evidence="3">
    <location>
        <begin position="17"/>
        <end position="160"/>
    </location>
</feature>
<organism evidence="4 5">
    <name type="scientific">Microbulbifer taiwanensis</name>
    <dbReference type="NCBI Taxonomy" id="986746"/>
    <lineage>
        <taxon>Bacteria</taxon>
        <taxon>Pseudomonadati</taxon>
        <taxon>Pseudomonadota</taxon>
        <taxon>Gammaproteobacteria</taxon>
        <taxon>Cellvibrionales</taxon>
        <taxon>Microbulbiferaceae</taxon>
        <taxon>Microbulbifer</taxon>
    </lineage>
</organism>
<dbReference type="SUPFAM" id="SSF75217">
    <property type="entry name" value="alpha/beta knot"/>
    <property type="match status" value="1"/>
</dbReference>
<dbReference type="Proteomes" id="UP001596425">
    <property type="component" value="Unassembled WGS sequence"/>
</dbReference>
<dbReference type="InterPro" id="IPR001537">
    <property type="entry name" value="SpoU_MeTrfase"/>
</dbReference>
<dbReference type="Gene3D" id="3.40.1280.10">
    <property type="match status" value="1"/>
</dbReference>
<accession>A0ABW1YI49</accession>
<protein>
    <submittedName>
        <fullName evidence="4">TrmH family RNA methyltransferase</fullName>
    </submittedName>
</protein>
<gene>
    <name evidence="4" type="ORF">ACFQBM_04075</name>
</gene>
<evidence type="ECO:0000313" key="5">
    <source>
        <dbReference type="Proteomes" id="UP001596425"/>
    </source>
</evidence>
<dbReference type="InterPro" id="IPR029028">
    <property type="entry name" value="Alpha/beta_knot_MTases"/>
</dbReference>
<keyword evidence="1 4" id="KW-0489">Methyltransferase</keyword>
<dbReference type="Pfam" id="PF00588">
    <property type="entry name" value="SpoU_methylase"/>
    <property type="match status" value="1"/>
</dbReference>
<dbReference type="InterPro" id="IPR051259">
    <property type="entry name" value="rRNA_Methyltransferase"/>
</dbReference>
<evidence type="ECO:0000256" key="1">
    <source>
        <dbReference type="ARBA" id="ARBA00022603"/>
    </source>
</evidence>
<evidence type="ECO:0000259" key="3">
    <source>
        <dbReference type="Pfam" id="PF00588"/>
    </source>
</evidence>
<sequence>MQKDHGQHSPGADKYPLCLLAIDIGTPTNVGGLFRIADALGVEKIYLTGKSITPPNSKLRKISRSTDKLVPFHYEESALEAAERLKVLGYRLVCLEITSNSVDLERLSVCRDDKICLVLGSEKDGIPVNLLQKADTVVHIPMRGTNSSMNGAAACAIATYDITQKLRCAGLPQ</sequence>
<dbReference type="InterPro" id="IPR029026">
    <property type="entry name" value="tRNA_m1G_MTases_N"/>
</dbReference>
<evidence type="ECO:0000256" key="2">
    <source>
        <dbReference type="ARBA" id="ARBA00022679"/>
    </source>
</evidence>
<dbReference type="GO" id="GO:0032259">
    <property type="term" value="P:methylation"/>
    <property type="evidence" value="ECO:0007669"/>
    <property type="project" value="UniProtKB-KW"/>
</dbReference>
<evidence type="ECO:0000313" key="4">
    <source>
        <dbReference type="EMBL" id="MFC6632442.1"/>
    </source>
</evidence>